<dbReference type="EMBL" id="UOGE01000059">
    <property type="protein sequence ID" value="VAX20540.1"/>
    <property type="molecule type" value="Genomic_DNA"/>
</dbReference>
<name>A0A3B1CCM1_9ZZZZ</name>
<protein>
    <submittedName>
        <fullName evidence="3">Molybdenum ABC transporter, periplasmic molybdenum-binding protein ModA (TC 3.A.1.8.1)</fullName>
    </submittedName>
</protein>
<dbReference type="InterPro" id="IPR005950">
    <property type="entry name" value="ModA"/>
</dbReference>
<dbReference type="PANTHER" id="PTHR30632">
    <property type="entry name" value="MOLYBDATE-BINDING PERIPLASMIC PROTEIN"/>
    <property type="match status" value="1"/>
</dbReference>
<reference evidence="3" key="1">
    <citation type="submission" date="2018-06" db="EMBL/GenBank/DDBJ databases">
        <authorList>
            <person name="Zhirakovskaya E."/>
        </authorList>
    </citation>
    <scope>NUCLEOTIDE SEQUENCE</scope>
</reference>
<dbReference type="GO" id="GO:0030973">
    <property type="term" value="F:molybdate ion binding"/>
    <property type="evidence" value="ECO:0007669"/>
    <property type="project" value="TreeGrafter"/>
</dbReference>
<dbReference type="GO" id="GO:0046872">
    <property type="term" value="F:metal ion binding"/>
    <property type="evidence" value="ECO:0007669"/>
    <property type="project" value="UniProtKB-KW"/>
</dbReference>
<dbReference type="Pfam" id="PF13531">
    <property type="entry name" value="SBP_bac_11"/>
    <property type="match status" value="1"/>
</dbReference>
<keyword evidence="2" id="KW-0732">Signal</keyword>
<organism evidence="3">
    <name type="scientific">hydrothermal vent metagenome</name>
    <dbReference type="NCBI Taxonomy" id="652676"/>
    <lineage>
        <taxon>unclassified sequences</taxon>
        <taxon>metagenomes</taxon>
        <taxon>ecological metagenomes</taxon>
    </lineage>
</organism>
<sequence>MIVRLAIFVIVTSAGAAFAGEVHIAVAANFLGPLKTIAKAYERSTGHKALLSAGSTGQLYSQIINGAPYGVFLAADRQRPELLESGGFIAKGSSFTYAIGRLALYSVKKSFVDANGNVLRSEKFRR</sequence>
<feature type="non-terminal residue" evidence="3">
    <location>
        <position position="126"/>
    </location>
</feature>
<keyword evidence="1" id="KW-0479">Metal-binding</keyword>
<gene>
    <name evidence="3" type="ORF">MNBD_NITROSPINAE02-1094</name>
</gene>
<proteinExistence type="predicted"/>
<dbReference type="PANTHER" id="PTHR30632:SF14">
    <property type="entry name" value="TUNGSTATE_MOLYBDATE_CHROMATE-BINDING PROTEIN MODA"/>
    <property type="match status" value="1"/>
</dbReference>
<dbReference type="SUPFAM" id="SSF53850">
    <property type="entry name" value="Periplasmic binding protein-like II"/>
    <property type="match status" value="1"/>
</dbReference>
<dbReference type="AlphaFoldDB" id="A0A3B1CCM1"/>
<evidence type="ECO:0000256" key="1">
    <source>
        <dbReference type="ARBA" id="ARBA00022723"/>
    </source>
</evidence>
<dbReference type="InterPro" id="IPR050682">
    <property type="entry name" value="ModA/WtpA"/>
</dbReference>
<evidence type="ECO:0000313" key="3">
    <source>
        <dbReference type="EMBL" id="VAX20540.1"/>
    </source>
</evidence>
<evidence type="ECO:0000256" key="2">
    <source>
        <dbReference type="ARBA" id="ARBA00022729"/>
    </source>
</evidence>
<accession>A0A3B1CCM1</accession>
<dbReference type="Gene3D" id="3.40.190.10">
    <property type="entry name" value="Periplasmic binding protein-like II"/>
    <property type="match status" value="1"/>
</dbReference>
<dbReference type="GO" id="GO:0015689">
    <property type="term" value="P:molybdate ion transport"/>
    <property type="evidence" value="ECO:0007669"/>
    <property type="project" value="InterPro"/>
</dbReference>
<dbReference type="NCBIfam" id="TIGR01256">
    <property type="entry name" value="modA"/>
    <property type="match status" value="1"/>
</dbReference>